<keyword evidence="7" id="KW-1185">Reference proteome</keyword>
<evidence type="ECO:0000256" key="3">
    <source>
        <dbReference type="ARBA" id="ARBA00022822"/>
    </source>
</evidence>
<dbReference type="GO" id="GO:0005829">
    <property type="term" value="C:cytosol"/>
    <property type="evidence" value="ECO:0007669"/>
    <property type="project" value="TreeGrafter"/>
</dbReference>
<dbReference type="Proteomes" id="UP000271624">
    <property type="component" value="Unassembled WGS sequence"/>
</dbReference>
<reference evidence="6" key="2">
    <citation type="journal article" date="2019" name="Genome Biol. Evol.">
        <title>Day and night: Metabolic profiles and evolutionary relationships of six axenic non-marine cyanobacteria.</title>
        <authorList>
            <person name="Will S.E."/>
            <person name="Henke P."/>
            <person name="Boedeker C."/>
            <person name="Huang S."/>
            <person name="Brinkmann H."/>
            <person name="Rohde M."/>
            <person name="Jarek M."/>
            <person name="Friedl T."/>
            <person name="Seufert S."/>
            <person name="Schumacher M."/>
            <person name="Overmann J."/>
            <person name="Neumann-Schaal M."/>
            <person name="Petersen J."/>
        </authorList>
    </citation>
    <scope>NUCLEOTIDE SEQUENCE [LARGE SCALE GENOMIC DNA]</scope>
    <source>
        <strain evidence="6">PCC 7102</strain>
    </source>
</reference>
<evidence type="ECO:0000259" key="5">
    <source>
        <dbReference type="Pfam" id="PF00591"/>
    </source>
</evidence>
<accession>A0A3S1C364</accession>
<dbReference type="Gene3D" id="3.40.1030.10">
    <property type="entry name" value="Nucleoside phosphorylase/phosphoribosyltransferase catalytic domain"/>
    <property type="match status" value="1"/>
</dbReference>
<comment type="caution">
    <text evidence="6">The sequence shown here is derived from an EMBL/GenBank/DDBJ whole genome shotgun (WGS) entry which is preliminary data.</text>
</comment>
<keyword evidence="4" id="KW-0057">Aromatic amino acid biosynthesis</keyword>
<proteinExistence type="predicted"/>
<dbReference type="GO" id="GO:0000162">
    <property type="term" value="P:L-tryptophan biosynthetic process"/>
    <property type="evidence" value="ECO:0007669"/>
    <property type="project" value="UniProtKB-KW"/>
</dbReference>
<dbReference type="InterPro" id="IPR005940">
    <property type="entry name" value="Anthranilate_Pribosyl_Tfrase"/>
</dbReference>
<evidence type="ECO:0000256" key="4">
    <source>
        <dbReference type="ARBA" id="ARBA00023141"/>
    </source>
</evidence>
<dbReference type="InterPro" id="IPR000312">
    <property type="entry name" value="Glycosyl_Trfase_fam3"/>
</dbReference>
<dbReference type="PANTHER" id="PTHR43285:SF2">
    <property type="entry name" value="ANTHRANILATE PHOSPHORIBOSYLTRANSFERASE"/>
    <property type="match status" value="1"/>
</dbReference>
<keyword evidence="1" id="KW-0328">Glycosyltransferase</keyword>
<feature type="domain" description="Glycosyl transferase family 3" evidence="5">
    <location>
        <begin position="124"/>
        <end position="222"/>
    </location>
</feature>
<gene>
    <name evidence="6" type="ORF">DSM106972_093290</name>
</gene>
<sequence length="433" mass="48819">MCQFISSISKQDLRLLYSRGFISEKRKILERLGILEQVFEKFIDAENNTEPIKNAELIELFDSCSDNTKNIEELTKTLLKISPGNGTIGFSQVNFLVDYLRQKVWKYLQDKRYNLDLTPHDHAFGSGGDFIKTIHATTHASIIAAPLVTICKTGTGNVTSPHGSSQAMIELGYNHIQVHPSSLKELLASYNFAFVSLADLGFPYSDKLREARKQLWHQNVMEINCRYKPTKENWQEILKKIDIPINIDIFKIVAPNAQVLNPVHHSTGVCHLGMIPYVLGIYLHLGSQGIIYHCYDGIDEISNACVNPVKDIPNNLIIKVDSENITIAEFSPEDIGLERASIEEIKGERELKEEVNIFWEILQGEKQHFKTKRDFLVANAGLLLVAGEKVPNLHEDIVSQLKTGVNIAENLIDSGKSGKNFRQLLLALNNQQL</sequence>
<name>A0A3S1C364_9CYAN</name>
<dbReference type="OrthoDB" id="505428at2"/>
<reference evidence="6" key="1">
    <citation type="submission" date="2018-12" db="EMBL/GenBank/DDBJ databases">
        <authorList>
            <person name="Will S."/>
            <person name="Neumann-Schaal M."/>
            <person name="Henke P."/>
        </authorList>
    </citation>
    <scope>NUCLEOTIDE SEQUENCE</scope>
    <source>
        <strain evidence="6">PCC 7102</strain>
    </source>
</reference>
<evidence type="ECO:0000313" key="6">
    <source>
        <dbReference type="EMBL" id="RUS94434.1"/>
    </source>
</evidence>
<keyword evidence="2" id="KW-0808">Transferase</keyword>
<dbReference type="AlphaFoldDB" id="A0A3S1C364"/>
<dbReference type="SUPFAM" id="SSF52418">
    <property type="entry name" value="Nucleoside phosphorylase/phosphoribosyltransferase catalytic domain"/>
    <property type="match status" value="1"/>
</dbReference>
<feature type="domain" description="Glycosyl transferase family 3" evidence="5">
    <location>
        <begin position="288"/>
        <end position="416"/>
    </location>
</feature>
<dbReference type="Pfam" id="PF00591">
    <property type="entry name" value="Glycos_transf_3"/>
    <property type="match status" value="2"/>
</dbReference>
<protein>
    <recommendedName>
        <fullName evidence="5">Glycosyl transferase family 3 domain-containing protein</fullName>
    </recommendedName>
</protein>
<dbReference type="GO" id="GO:0004048">
    <property type="term" value="F:anthranilate phosphoribosyltransferase activity"/>
    <property type="evidence" value="ECO:0007669"/>
    <property type="project" value="InterPro"/>
</dbReference>
<keyword evidence="3" id="KW-0822">Tryptophan biosynthesis</keyword>
<keyword evidence="3" id="KW-0028">Amino-acid biosynthesis</keyword>
<dbReference type="EMBL" id="RSCL01000048">
    <property type="protein sequence ID" value="RUS94434.1"/>
    <property type="molecule type" value="Genomic_DNA"/>
</dbReference>
<evidence type="ECO:0000256" key="1">
    <source>
        <dbReference type="ARBA" id="ARBA00022676"/>
    </source>
</evidence>
<organism evidence="6 7">
    <name type="scientific">Dulcicalothrix desertica PCC 7102</name>
    <dbReference type="NCBI Taxonomy" id="232991"/>
    <lineage>
        <taxon>Bacteria</taxon>
        <taxon>Bacillati</taxon>
        <taxon>Cyanobacteriota</taxon>
        <taxon>Cyanophyceae</taxon>
        <taxon>Nostocales</taxon>
        <taxon>Calotrichaceae</taxon>
        <taxon>Dulcicalothrix</taxon>
    </lineage>
</organism>
<dbReference type="RefSeq" id="WP_127087258.1">
    <property type="nucleotide sequence ID" value="NZ_RSCL01000048.1"/>
</dbReference>
<evidence type="ECO:0000256" key="2">
    <source>
        <dbReference type="ARBA" id="ARBA00022679"/>
    </source>
</evidence>
<evidence type="ECO:0000313" key="7">
    <source>
        <dbReference type="Proteomes" id="UP000271624"/>
    </source>
</evidence>
<dbReference type="InterPro" id="IPR035902">
    <property type="entry name" value="Nuc_phospho_transferase"/>
</dbReference>
<dbReference type="PANTHER" id="PTHR43285">
    <property type="entry name" value="ANTHRANILATE PHOSPHORIBOSYLTRANSFERASE"/>
    <property type="match status" value="1"/>
</dbReference>